<dbReference type="GO" id="GO:0016646">
    <property type="term" value="F:oxidoreductase activity, acting on the CH-NH group of donors, NAD or NADP as acceptor"/>
    <property type="evidence" value="ECO:0007669"/>
    <property type="project" value="TreeGrafter"/>
</dbReference>
<evidence type="ECO:0000313" key="2">
    <source>
        <dbReference type="EMBL" id="HJF33623.1"/>
    </source>
</evidence>
<accession>A0A921G252</accession>
<organism evidence="2 3">
    <name type="scientific">Sporosarcina psychrophila</name>
    <name type="common">Bacillus psychrophilus</name>
    <dbReference type="NCBI Taxonomy" id="1476"/>
    <lineage>
        <taxon>Bacteria</taxon>
        <taxon>Bacillati</taxon>
        <taxon>Bacillota</taxon>
        <taxon>Bacilli</taxon>
        <taxon>Bacillales</taxon>
        <taxon>Caryophanaceae</taxon>
        <taxon>Sporosarcina</taxon>
    </lineage>
</organism>
<dbReference type="InterPro" id="IPR016040">
    <property type="entry name" value="NAD(P)-bd_dom"/>
</dbReference>
<proteinExistence type="predicted"/>
<dbReference type="InterPro" id="IPR051606">
    <property type="entry name" value="Polyketide_Oxido-like"/>
</dbReference>
<dbReference type="PANTHER" id="PTHR43355">
    <property type="entry name" value="FLAVIN REDUCTASE (NADPH)"/>
    <property type="match status" value="1"/>
</dbReference>
<dbReference type="EMBL" id="DYWT01000273">
    <property type="protein sequence ID" value="HJF33623.1"/>
    <property type="molecule type" value="Genomic_DNA"/>
</dbReference>
<dbReference type="Pfam" id="PF13460">
    <property type="entry name" value="NAD_binding_10"/>
    <property type="match status" value="1"/>
</dbReference>
<dbReference type="PANTHER" id="PTHR43355:SF2">
    <property type="entry name" value="FLAVIN REDUCTASE (NADPH)"/>
    <property type="match status" value="1"/>
</dbReference>
<name>A0A921G252_SPOPS</name>
<dbReference type="AlphaFoldDB" id="A0A921G252"/>
<dbReference type="Proteomes" id="UP000698173">
    <property type="component" value="Unassembled WGS sequence"/>
</dbReference>
<dbReference type="Gene3D" id="3.40.50.720">
    <property type="entry name" value="NAD(P)-binding Rossmann-like Domain"/>
    <property type="match status" value="1"/>
</dbReference>
<sequence length="205" mass="22434">MKIALFGATGRVGGEVLKLALVEGHEVTVLVRSPEKLERHDRLTIIQGDVRDVVAVSNAVAGMDVVFSSLGTDQTTTLTEAVPHMIRGMEDTGINRLVTIGTAGILQSKINPEKLRYEAGDTNRRLTFAAEEHRKVYDMLRQSGLEWTIVCPTYLPDGVAVGDYRTERDLLPEDGKQISVGDTAAFAYDELLQGNNIGFRVGISY</sequence>
<evidence type="ECO:0000313" key="3">
    <source>
        <dbReference type="Proteomes" id="UP000698173"/>
    </source>
</evidence>
<reference evidence="2" key="1">
    <citation type="journal article" date="2021" name="PeerJ">
        <title>Extensive microbial diversity within the chicken gut microbiome revealed by metagenomics and culture.</title>
        <authorList>
            <person name="Gilroy R."/>
            <person name="Ravi A."/>
            <person name="Getino M."/>
            <person name="Pursley I."/>
            <person name="Horton D.L."/>
            <person name="Alikhan N.F."/>
            <person name="Baker D."/>
            <person name="Gharbi K."/>
            <person name="Hall N."/>
            <person name="Watson M."/>
            <person name="Adriaenssens E.M."/>
            <person name="Foster-Nyarko E."/>
            <person name="Jarju S."/>
            <person name="Secka A."/>
            <person name="Antonio M."/>
            <person name="Oren A."/>
            <person name="Chaudhuri R.R."/>
            <person name="La Ragione R."/>
            <person name="Hildebrand F."/>
            <person name="Pallen M.J."/>
        </authorList>
    </citation>
    <scope>NUCLEOTIDE SEQUENCE</scope>
    <source>
        <strain evidence="2">CHK171-7178</strain>
    </source>
</reference>
<comment type="caution">
    <text evidence="2">The sequence shown here is derived from an EMBL/GenBank/DDBJ whole genome shotgun (WGS) entry which is preliminary data.</text>
</comment>
<dbReference type="SUPFAM" id="SSF51735">
    <property type="entry name" value="NAD(P)-binding Rossmann-fold domains"/>
    <property type="match status" value="1"/>
</dbReference>
<protein>
    <submittedName>
        <fullName evidence="2">SDR family oxidoreductase</fullName>
    </submittedName>
</protein>
<dbReference type="CDD" id="cd05244">
    <property type="entry name" value="BVR-B_like_SDR_a"/>
    <property type="match status" value="1"/>
</dbReference>
<evidence type="ECO:0000259" key="1">
    <source>
        <dbReference type="Pfam" id="PF13460"/>
    </source>
</evidence>
<dbReference type="InterPro" id="IPR036291">
    <property type="entry name" value="NAD(P)-bd_dom_sf"/>
</dbReference>
<gene>
    <name evidence="2" type="ORF">K8V56_17810</name>
</gene>
<reference evidence="2" key="2">
    <citation type="submission" date="2021-09" db="EMBL/GenBank/DDBJ databases">
        <authorList>
            <person name="Gilroy R."/>
        </authorList>
    </citation>
    <scope>NUCLEOTIDE SEQUENCE</scope>
    <source>
        <strain evidence="2">CHK171-7178</strain>
    </source>
</reference>
<feature type="domain" description="NAD(P)-binding" evidence="1">
    <location>
        <begin position="7"/>
        <end position="191"/>
    </location>
</feature>